<reference evidence="6" key="1">
    <citation type="journal article" date="2022" name="Int. J. Mol. Sci.">
        <title>Draft Genome of Tanacetum Coccineum: Genomic Comparison of Closely Related Tanacetum-Family Plants.</title>
        <authorList>
            <person name="Yamashiro T."/>
            <person name="Shiraishi A."/>
            <person name="Nakayama K."/>
            <person name="Satake H."/>
        </authorList>
    </citation>
    <scope>NUCLEOTIDE SEQUENCE</scope>
</reference>
<dbReference type="PROSITE" id="PS51892">
    <property type="entry name" value="SUBTILASE"/>
    <property type="match status" value="1"/>
</dbReference>
<sequence>MNSNLASTSYSQPELPRFITNPHNNDTRSVDELARDKAGEDNDVMRDNQQSGVVTYDVLSGTSMVCPHVTAAVAYVKSFHPSWSPSAIKSALMTTAWKFFDGLHPEAEFAYGSGHINALMATDFGLVYETLIEEYLKVGAHNSEPMKELTATNVSYLDLHAFWSLNEDYYSDNQYAVSIKEDTTYLCLHSPKTTKDTRPIHRIQERKYAIFKLYGNKIFWKISNVVPTPRNSNTPYPIHWIRHIDTDSRPYKYKTHIVLVDNSIRRIHYHWIRRIQLSVQYNVFTQKINTAYSLLLNTAYRSSETESES</sequence>
<comment type="caution">
    <text evidence="3">Lacks conserved residue(s) required for the propagation of feature annotation.</text>
</comment>
<feature type="region of interest" description="Disordered" evidence="4">
    <location>
        <begin position="1"/>
        <end position="28"/>
    </location>
</feature>
<dbReference type="PANTHER" id="PTHR10795">
    <property type="entry name" value="PROPROTEIN CONVERTASE SUBTILISIN/KEXIN"/>
    <property type="match status" value="1"/>
</dbReference>
<evidence type="ECO:0000256" key="4">
    <source>
        <dbReference type="SAM" id="MobiDB-lite"/>
    </source>
</evidence>
<evidence type="ECO:0000259" key="5">
    <source>
        <dbReference type="Pfam" id="PF00082"/>
    </source>
</evidence>
<reference evidence="6" key="2">
    <citation type="submission" date="2022-01" db="EMBL/GenBank/DDBJ databases">
        <authorList>
            <person name="Yamashiro T."/>
            <person name="Shiraishi A."/>
            <person name="Satake H."/>
            <person name="Nakayama K."/>
        </authorList>
    </citation>
    <scope>NUCLEOTIDE SEQUENCE</scope>
</reference>
<organism evidence="6 7">
    <name type="scientific">Tanacetum coccineum</name>
    <dbReference type="NCBI Taxonomy" id="301880"/>
    <lineage>
        <taxon>Eukaryota</taxon>
        <taxon>Viridiplantae</taxon>
        <taxon>Streptophyta</taxon>
        <taxon>Embryophyta</taxon>
        <taxon>Tracheophyta</taxon>
        <taxon>Spermatophyta</taxon>
        <taxon>Magnoliopsida</taxon>
        <taxon>eudicotyledons</taxon>
        <taxon>Gunneridae</taxon>
        <taxon>Pentapetalae</taxon>
        <taxon>asterids</taxon>
        <taxon>campanulids</taxon>
        <taxon>Asterales</taxon>
        <taxon>Asteraceae</taxon>
        <taxon>Asteroideae</taxon>
        <taxon>Anthemideae</taxon>
        <taxon>Anthemidinae</taxon>
        <taxon>Tanacetum</taxon>
    </lineage>
</organism>
<comment type="caution">
    <text evidence="6">The sequence shown here is derived from an EMBL/GenBank/DDBJ whole genome shotgun (WGS) entry which is preliminary data.</text>
</comment>
<keyword evidence="7" id="KW-1185">Reference proteome</keyword>
<comment type="similarity">
    <text evidence="1 3">Belongs to the peptidase S8 family.</text>
</comment>
<accession>A0ABQ5HDV8</accession>
<dbReference type="Proteomes" id="UP001151760">
    <property type="component" value="Unassembled WGS sequence"/>
</dbReference>
<feature type="compositionally biased region" description="Polar residues" evidence="4">
    <location>
        <begin position="1"/>
        <end position="12"/>
    </location>
</feature>
<gene>
    <name evidence="6" type="ORF">Tco_1067351</name>
</gene>
<dbReference type="InterPro" id="IPR036852">
    <property type="entry name" value="Peptidase_S8/S53_dom_sf"/>
</dbReference>
<dbReference type="InterPro" id="IPR000209">
    <property type="entry name" value="Peptidase_S8/S53_dom"/>
</dbReference>
<evidence type="ECO:0000313" key="7">
    <source>
        <dbReference type="Proteomes" id="UP001151760"/>
    </source>
</evidence>
<dbReference type="SUPFAM" id="SSF52743">
    <property type="entry name" value="Subtilisin-like"/>
    <property type="match status" value="1"/>
</dbReference>
<feature type="domain" description="Peptidase S8/S53" evidence="5">
    <location>
        <begin position="41"/>
        <end position="114"/>
    </location>
</feature>
<name>A0ABQ5HDV8_9ASTR</name>
<evidence type="ECO:0000313" key="6">
    <source>
        <dbReference type="EMBL" id="GJT85634.1"/>
    </source>
</evidence>
<evidence type="ECO:0000256" key="1">
    <source>
        <dbReference type="ARBA" id="ARBA00011073"/>
    </source>
</evidence>
<proteinExistence type="inferred from homology"/>
<evidence type="ECO:0000256" key="2">
    <source>
        <dbReference type="ARBA" id="ARBA00022729"/>
    </source>
</evidence>
<protein>
    <submittedName>
        <fullName evidence="6">Subtilisin-like protease SBT4.3</fullName>
    </submittedName>
</protein>
<dbReference type="Gene3D" id="3.40.50.200">
    <property type="entry name" value="Peptidase S8/S53 domain"/>
    <property type="match status" value="1"/>
</dbReference>
<evidence type="ECO:0000256" key="3">
    <source>
        <dbReference type="PROSITE-ProRule" id="PRU01240"/>
    </source>
</evidence>
<dbReference type="InterPro" id="IPR045051">
    <property type="entry name" value="SBT"/>
</dbReference>
<dbReference type="Pfam" id="PF00082">
    <property type="entry name" value="Peptidase_S8"/>
    <property type="match status" value="1"/>
</dbReference>
<keyword evidence="2" id="KW-0732">Signal</keyword>
<dbReference type="EMBL" id="BQNB010019469">
    <property type="protein sequence ID" value="GJT85634.1"/>
    <property type="molecule type" value="Genomic_DNA"/>
</dbReference>